<dbReference type="PANTHER" id="PTHR23189">
    <property type="entry name" value="RNA RECOGNITION MOTIF-CONTAINING"/>
    <property type="match status" value="1"/>
</dbReference>
<evidence type="ECO:0000313" key="7">
    <source>
        <dbReference type="Proteomes" id="UP000887572"/>
    </source>
</evidence>
<dbReference type="CDD" id="cd12332">
    <property type="entry name" value="RRM1_p54nrb_like"/>
    <property type="match status" value="1"/>
</dbReference>
<evidence type="ECO:0000256" key="1">
    <source>
        <dbReference type="ARBA" id="ARBA00022737"/>
    </source>
</evidence>
<feature type="domain" description="RRM" evidence="6">
    <location>
        <begin position="177"/>
        <end position="258"/>
    </location>
</feature>
<reference evidence="8" key="1">
    <citation type="submission" date="2022-11" db="UniProtKB">
        <authorList>
            <consortium name="WormBaseParasite"/>
        </authorList>
    </citation>
    <scope>IDENTIFICATION</scope>
</reference>
<feature type="region of interest" description="Disordered" evidence="5">
    <location>
        <begin position="528"/>
        <end position="595"/>
    </location>
</feature>
<keyword evidence="2 3" id="KW-0694">RNA-binding</keyword>
<dbReference type="Pfam" id="PF08075">
    <property type="entry name" value="NOPS"/>
    <property type="match status" value="1"/>
</dbReference>
<dbReference type="FunFam" id="3.30.70.330:FF:000043">
    <property type="entry name" value="paraspeckle component 1 isoform X1"/>
    <property type="match status" value="1"/>
</dbReference>
<feature type="region of interest" description="Disordered" evidence="5">
    <location>
        <begin position="1"/>
        <end position="45"/>
    </location>
</feature>
<proteinExistence type="predicted"/>
<dbReference type="GO" id="GO:0003723">
    <property type="term" value="F:RNA binding"/>
    <property type="evidence" value="ECO:0007669"/>
    <property type="project" value="UniProtKB-UniRule"/>
</dbReference>
<dbReference type="Proteomes" id="UP000887572">
    <property type="component" value="Unplaced"/>
</dbReference>
<feature type="domain" description="RRM" evidence="6">
    <location>
        <begin position="104"/>
        <end position="175"/>
    </location>
</feature>
<sequence length="595" mass="66114">MSSNARRSDSDSDKSRRRPPKSVRRSADERTISSRNEQPVPLNPYPLQQLLLPQSQQHHHSLPQPLMAQRRVAPPGMAVNFSGQAFSDTELLGDIPRKKFTGRCRLFVGNLPIEVKEAELKELFTPHGDIAECFLSGKGFAFLRLDTRAHAESAKEALDGKNIHGRPIRVRYAVHGATIRVKELSPAVSNEMLHLAFCAFGDVERAVHIVDEKGKPTGEGIVEFERKVSAQEAIAQIRERVFLMTVNSRPLYAEFVEPRDEEDGLSEKMIQRTHHLLKERELGPRFASMNSFEYMYGRRWKDLYEFERKRRAEVEAELREQRRRLDADMEVEYEDYKAQLLREELQRRQEELERLEASRQMRRQQMQQQQLMGAGMMLSGWEPQMVDGPLGRNMPPTFGQGAPMSRGMPGMHSHPPSLIGMGPSAHRGGGGGGGDDEDRKPFPGLGSGGGGMQQNGRGQSPQGPDVRKMLQGFRDSPQQQQQQGRMQGPLPPGLASLLDRVPLQQQQQQHHHQQHQQMVPSPFGAFFSPGIGTGTNGGGGGGGPPPPGGRIPPPPSSSMGGGVPQHMLQQQAPVSLMSMGDGGGDFVPDNKKARH</sequence>
<organism evidence="7 8">
    <name type="scientific">Globodera rostochiensis</name>
    <name type="common">Golden nematode worm</name>
    <name type="synonym">Heterodera rostochiensis</name>
    <dbReference type="NCBI Taxonomy" id="31243"/>
    <lineage>
        <taxon>Eukaryota</taxon>
        <taxon>Metazoa</taxon>
        <taxon>Ecdysozoa</taxon>
        <taxon>Nematoda</taxon>
        <taxon>Chromadorea</taxon>
        <taxon>Rhabditida</taxon>
        <taxon>Tylenchina</taxon>
        <taxon>Tylenchomorpha</taxon>
        <taxon>Tylenchoidea</taxon>
        <taxon>Heteroderidae</taxon>
        <taxon>Heteroderinae</taxon>
        <taxon>Globodera</taxon>
    </lineage>
</organism>
<feature type="coiled-coil region" evidence="4">
    <location>
        <begin position="304"/>
        <end position="365"/>
    </location>
</feature>
<dbReference type="SMART" id="SM00360">
    <property type="entry name" value="RRM"/>
    <property type="match status" value="2"/>
</dbReference>
<feature type="compositionally biased region" description="Pro residues" evidence="5">
    <location>
        <begin position="543"/>
        <end position="556"/>
    </location>
</feature>
<dbReference type="InterPro" id="IPR012677">
    <property type="entry name" value="Nucleotide-bd_a/b_plait_sf"/>
</dbReference>
<dbReference type="AlphaFoldDB" id="A0A914HEV7"/>
<dbReference type="Pfam" id="PF00076">
    <property type="entry name" value="RRM_1"/>
    <property type="match status" value="2"/>
</dbReference>
<accession>A0A914HEV7</accession>
<keyword evidence="4" id="KW-0175">Coiled coil</keyword>
<feature type="compositionally biased region" description="Basic and acidic residues" evidence="5">
    <location>
        <begin position="1"/>
        <end position="14"/>
    </location>
</feature>
<feature type="compositionally biased region" description="Low complexity" evidence="5">
    <location>
        <begin position="471"/>
        <end position="488"/>
    </location>
</feature>
<dbReference type="InterPro" id="IPR012975">
    <property type="entry name" value="NOPS"/>
</dbReference>
<dbReference type="Gene3D" id="6.10.250.1170">
    <property type="match status" value="1"/>
</dbReference>
<evidence type="ECO:0000256" key="5">
    <source>
        <dbReference type="SAM" id="MobiDB-lite"/>
    </source>
</evidence>
<evidence type="ECO:0000259" key="6">
    <source>
        <dbReference type="PROSITE" id="PS50102"/>
    </source>
</evidence>
<dbReference type="PROSITE" id="PS50102">
    <property type="entry name" value="RRM"/>
    <property type="match status" value="2"/>
</dbReference>
<evidence type="ECO:0000313" key="8">
    <source>
        <dbReference type="WBParaSite" id="Gr19_v10_g16870.t2"/>
    </source>
</evidence>
<protein>
    <submittedName>
        <fullName evidence="8">RRM domain-containing protein</fullName>
    </submittedName>
</protein>
<dbReference type="CDD" id="cd12931">
    <property type="entry name" value="eNOPS_SF"/>
    <property type="match status" value="1"/>
</dbReference>
<dbReference type="Gene3D" id="3.30.70.330">
    <property type="match status" value="2"/>
</dbReference>
<feature type="region of interest" description="Disordered" evidence="5">
    <location>
        <begin position="396"/>
        <end position="496"/>
    </location>
</feature>
<evidence type="ECO:0000256" key="4">
    <source>
        <dbReference type="SAM" id="Coils"/>
    </source>
</evidence>
<dbReference type="WBParaSite" id="Gr19_v10_g16870.t2">
    <property type="protein sequence ID" value="Gr19_v10_g16870.t2"/>
    <property type="gene ID" value="Gr19_v10_g16870"/>
</dbReference>
<evidence type="ECO:0000256" key="2">
    <source>
        <dbReference type="ARBA" id="ARBA00022884"/>
    </source>
</evidence>
<dbReference type="SUPFAM" id="SSF54928">
    <property type="entry name" value="RNA-binding domain, RBD"/>
    <property type="match status" value="1"/>
</dbReference>
<keyword evidence="1" id="KW-0677">Repeat</keyword>
<dbReference type="InterPro" id="IPR000504">
    <property type="entry name" value="RRM_dom"/>
</dbReference>
<name>A0A914HEV7_GLORO</name>
<dbReference type="InterPro" id="IPR035979">
    <property type="entry name" value="RBD_domain_sf"/>
</dbReference>
<feature type="compositionally biased region" description="Basic residues" evidence="5">
    <location>
        <begin position="15"/>
        <end position="24"/>
    </location>
</feature>
<evidence type="ECO:0000256" key="3">
    <source>
        <dbReference type="PROSITE-ProRule" id="PRU00176"/>
    </source>
</evidence>
<keyword evidence="7" id="KW-1185">Reference proteome</keyword>
<feature type="compositionally biased region" description="Gly residues" evidence="5">
    <location>
        <begin position="531"/>
        <end position="542"/>
    </location>
</feature>